<sequence>MLQFRNNLNKQNPTREFECNRVCWWCSHIHAQQINVQCKKDLISGKHTIMHQFYIFLQIK</sequence>
<protein>
    <submittedName>
        <fullName evidence="1">Uncharacterized protein</fullName>
    </submittedName>
</protein>
<reference evidence="1" key="1">
    <citation type="submission" date="2014-11" db="EMBL/GenBank/DDBJ databases">
        <authorList>
            <person name="Amaro Gonzalez C."/>
        </authorList>
    </citation>
    <scope>NUCLEOTIDE SEQUENCE</scope>
</reference>
<name>A0A0E9QG78_ANGAN</name>
<accession>A0A0E9QG78</accession>
<evidence type="ECO:0000313" key="1">
    <source>
        <dbReference type="EMBL" id="JAH15876.1"/>
    </source>
</evidence>
<organism evidence="1">
    <name type="scientific">Anguilla anguilla</name>
    <name type="common">European freshwater eel</name>
    <name type="synonym">Muraena anguilla</name>
    <dbReference type="NCBI Taxonomy" id="7936"/>
    <lineage>
        <taxon>Eukaryota</taxon>
        <taxon>Metazoa</taxon>
        <taxon>Chordata</taxon>
        <taxon>Craniata</taxon>
        <taxon>Vertebrata</taxon>
        <taxon>Euteleostomi</taxon>
        <taxon>Actinopterygii</taxon>
        <taxon>Neopterygii</taxon>
        <taxon>Teleostei</taxon>
        <taxon>Anguilliformes</taxon>
        <taxon>Anguillidae</taxon>
        <taxon>Anguilla</taxon>
    </lineage>
</organism>
<dbReference type="AlphaFoldDB" id="A0A0E9QG78"/>
<dbReference type="EMBL" id="GBXM01092701">
    <property type="protein sequence ID" value="JAH15876.1"/>
    <property type="molecule type" value="Transcribed_RNA"/>
</dbReference>
<reference evidence="1" key="2">
    <citation type="journal article" date="2015" name="Fish Shellfish Immunol.">
        <title>Early steps in the European eel (Anguilla anguilla)-Vibrio vulnificus interaction in the gills: Role of the RtxA13 toxin.</title>
        <authorList>
            <person name="Callol A."/>
            <person name="Pajuelo D."/>
            <person name="Ebbesson L."/>
            <person name="Teles M."/>
            <person name="MacKenzie S."/>
            <person name="Amaro C."/>
        </authorList>
    </citation>
    <scope>NUCLEOTIDE SEQUENCE</scope>
</reference>
<proteinExistence type="predicted"/>